<gene>
    <name evidence="7" type="ORF">C7450_12517</name>
</gene>
<dbReference type="AlphaFoldDB" id="A0A2V3TQG7"/>
<dbReference type="SMART" id="SM00849">
    <property type="entry name" value="Lactamase_B"/>
    <property type="match status" value="1"/>
</dbReference>
<dbReference type="EMBL" id="QJJK01000025">
    <property type="protein sequence ID" value="PXW50572.1"/>
    <property type="molecule type" value="Genomic_DNA"/>
</dbReference>
<accession>A0A2V3TQG7</accession>
<evidence type="ECO:0000256" key="3">
    <source>
        <dbReference type="ARBA" id="ARBA00022723"/>
    </source>
</evidence>
<dbReference type="PANTHER" id="PTHR42978">
    <property type="entry name" value="QUORUM-QUENCHING LACTONASE YTNP-RELATED-RELATED"/>
    <property type="match status" value="1"/>
</dbReference>
<comment type="cofactor">
    <cofactor evidence="1">
        <name>Zn(2+)</name>
        <dbReference type="ChEBI" id="CHEBI:29105"/>
    </cofactor>
</comment>
<keyword evidence="5" id="KW-0862">Zinc</keyword>
<dbReference type="GO" id="GO:0016787">
    <property type="term" value="F:hydrolase activity"/>
    <property type="evidence" value="ECO:0007669"/>
    <property type="project" value="UniProtKB-KW"/>
</dbReference>
<dbReference type="RefSeq" id="WP_245450300.1">
    <property type="nucleotide sequence ID" value="NZ_JAHBRY010000002.1"/>
</dbReference>
<keyword evidence="4 7" id="KW-0378">Hydrolase</keyword>
<sequence length="287" mass="31876">MADSLPTPDISDDATYQIYQLCYARAPDRRVHENFLRRDMHDGPMPLDFSLWILRNAARTVLVDTGFGARAAGERGRPLDIDPLEALRRVGIDPDRIEDIILTHLHYDHAGNIDRFARARFHVQDAEAAFATGRCMCEPALRFPFDVEDVVTFVRHVYAERIHFHDGDAAPLPGIALHCLPGHSQGLQAVKVMTPRGPVLLASDVSHLYANFLRRAPFALTVDAAATLRSYGRMLEIAGAVERIIPGHDPLVRKLYPSVTVNGVTLTSLHEDPAIHDLSTLRTLAAD</sequence>
<protein>
    <submittedName>
        <fullName evidence="7">Glyoxylase-like metal-dependent hydrolase (Beta-lactamase superfamily II)</fullName>
    </submittedName>
</protein>
<evidence type="ECO:0000256" key="5">
    <source>
        <dbReference type="ARBA" id="ARBA00022833"/>
    </source>
</evidence>
<comment type="caution">
    <text evidence="7">The sequence shown here is derived from an EMBL/GenBank/DDBJ whole genome shotgun (WGS) entry which is preliminary data.</text>
</comment>
<dbReference type="Gene3D" id="3.60.15.10">
    <property type="entry name" value="Ribonuclease Z/Hydroxyacylglutathione hydrolase-like"/>
    <property type="match status" value="1"/>
</dbReference>
<keyword evidence="3" id="KW-0479">Metal-binding</keyword>
<evidence type="ECO:0000313" key="7">
    <source>
        <dbReference type="EMBL" id="PXW50572.1"/>
    </source>
</evidence>
<dbReference type="InterPro" id="IPR036866">
    <property type="entry name" value="RibonucZ/Hydroxyglut_hydro"/>
</dbReference>
<dbReference type="Proteomes" id="UP000248021">
    <property type="component" value="Unassembled WGS sequence"/>
</dbReference>
<feature type="domain" description="Metallo-beta-lactamase" evidence="6">
    <location>
        <begin position="48"/>
        <end position="248"/>
    </location>
</feature>
<dbReference type="InterPro" id="IPR051013">
    <property type="entry name" value="MBL_superfamily_lactonases"/>
</dbReference>
<dbReference type="Pfam" id="PF00753">
    <property type="entry name" value="Lactamase_B"/>
    <property type="match status" value="1"/>
</dbReference>
<evidence type="ECO:0000259" key="6">
    <source>
        <dbReference type="SMART" id="SM00849"/>
    </source>
</evidence>
<evidence type="ECO:0000256" key="1">
    <source>
        <dbReference type="ARBA" id="ARBA00001947"/>
    </source>
</evidence>
<dbReference type="SUPFAM" id="SSF56281">
    <property type="entry name" value="Metallo-hydrolase/oxidoreductase"/>
    <property type="match status" value="1"/>
</dbReference>
<evidence type="ECO:0000256" key="4">
    <source>
        <dbReference type="ARBA" id="ARBA00022801"/>
    </source>
</evidence>
<name>A0A2V3TQG7_9HYPH</name>
<reference evidence="7 8" key="1">
    <citation type="submission" date="2018-05" db="EMBL/GenBank/DDBJ databases">
        <title>Genomic Encyclopedia of Type Strains, Phase IV (KMG-IV): sequencing the most valuable type-strain genomes for metagenomic binning, comparative biology and taxonomic classification.</title>
        <authorList>
            <person name="Goeker M."/>
        </authorList>
    </citation>
    <scope>NUCLEOTIDE SEQUENCE [LARGE SCALE GENOMIC DNA]</scope>
    <source>
        <strain evidence="7 8">DSM 6462</strain>
    </source>
</reference>
<dbReference type="InterPro" id="IPR001279">
    <property type="entry name" value="Metallo-B-lactamas"/>
</dbReference>
<organism evidence="7 8">
    <name type="scientific">Chelatococcus asaccharovorans</name>
    <dbReference type="NCBI Taxonomy" id="28210"/>
    <lineage>
        <taxon>Bacteria</taxon>
        <taxon>Pseudomonadati</taxon>
        <taxon>Pseudomonadota</taxon>
        <taxon>Alphaproteobacteria</taxon>
        <taxon>Hyphomicrobiales</taxon>
        <taxon>Chelatococcaceae</taxon>
        <taxon>Chelatococcus</taxon>
    </lineage>
</organism>
<dbReference type="CDD" id="cd07729">
    <property type="entry name" value="AHL_lactonase_MBL-fold"/>
    <property type="match status" value="1"/>
</dbReference>
<dbReference type="PANTHER" id="PTHR42978:SF7">
    <property type="entry name" value="METALLO-HYDROLASE RV2300C-RELATED"/>
    <property type="match status" value="1"/>
</dbReference>
<evidence type="ECO:0000313" key="8">
    <source>
        <dbReference type="Proteomes" id="UP000248021"/>
    </source>
</evidence>
<proteinExistence type="inferred from homology"/>
<dbReference type="GO" id="GO:0046872">
    <property type="term" value="F:metal ion binding"/>
    <property type="evidence" value="ECO:0007669"/>
    <property type="project" value="UniProtKB-KW"/>
</dbReference>
<evidence type="ECO:0000256" key="2">
    <source>
        <dbReference type="ARBA" id="ARBA00007749"/>
    </source>
</evidence>
<keyword evidence="8" id="KW-1185">Reference proteome</keyword>
<comment type="similarity">
    <text evidence="2">Belongs to the metallo-beta-lactamase superfamily.</text>
</comment>